<evidence type="ECO:0000313" key="2">
    <source>
        <dbReference type="EMBL" id="MBM7586950.1"/>
    </source>
</evidence>
<keyword evidence="1" id="KW-0812">Transmembrane</keyword>
<reference evidence="2 3" key="1">
    <citation type="submission" date="2021-01" db="EMBL/GenBank/DDBJ databases">
        <title>Genomic Encyclopedia of Type Strains, Phase IV (KMG-IV): sequencing the most valuable type-strain genomes for metagenomic binning, comparative biology and taxonomic classification.</title>
        <authorList>
            <person name="Goeker M."/>
        </authorList>
    </citation>
    <scope>NUCLEOTIDE SEQUENCE [LARGE SCALE GENOMIC DNA]</scope>
    <source>
        <strain evidence="2 3">DSM 24834</strain>
    </source>
</reference>
<evidence type="ECO:0000256" key="1">
    <source>
        <dbReference type="SAM" id="Phobius"/>
    </source>
</evidence>
<keyword evidence="1" id="KW-1133">Transmembrane helix</keyword>
<dbReference type="Proteomes" id="UP001646157">
    <property type="component" value="Unassembled WGS sequence"/>
</dbReference>
<proteinExistence type="predicted"/>
<evidence type="ECO:0008006" key="4">
    <source>
        <dbReference type="Google" id="ProtNLM"/>
    </source>
</evidence>
<accession>A0ABS2NGF8</accession>
<feature type="transmembrane region" description="Helical" evidence="1">
    <location>
        <begin position="7"/>
        <end position="29"/>
    </location>
</feature>
<gene>
    <name evidence="2" type="ORF">JOC86_003502</name>
</gene>
<protein>
    <recommendedName>
        <fullName evidence="4">NADH dehydrogenase subunit 3</fullName>
    </recommendedName>
</protein>
<sequence>MRSNNDFVVLLIFSIFGLVATTIFSSVILSQNKYLKFTLENNEKK</sequence>
<keyword evidence="3" id="KW-1185">Reference proteome</keyword>
<keyword evidence="1" id="KW-0472">Membrane</keyword>
<dbReference type="EMBL" id="JAFBDZ010000003">
    <property type="protein sequence ID" value="MBM7586950.1"/>
    <property type="molecule type" value="Genomic_DNA"/>
</dbReference>
<name>A0ABS2NGF8_9BACI</name>
<comment type="caution">
    <text evidence="2">The sequence shown here is derived from an EMBL/GenBank/DDBJ whole genome shotgun (WGS) entry which is preliminary data.</text>
</comment>
<organism evidence="2 3">
    <name type="scientific">Rossellomorea pakistanensis</name>
    <dbReference type="NCBI Taxonomy" id="992288"/>
    <lineage>
        <taxon>Bacteria</taxon>
        <taxon>Bacillati</taxon>
        <taxon>Bacillota</taxon>
        <taxon>Bacilli</taxon>
        <taxon>Bacillales</taxon>
        <taxon>Bacillaceae</taxon>
        <taxon>Rossellomorea</taxon>
    </lineage>
</organism>
<evidence type="ECO:0000313" key="3">
    <source>
        <dbReference type="Proteomes" id="UP001646157"/>
    </source>
</evidence>